<evidence type="ECO:0000313" key="1">
    <source>
        <dbReference type="EMBL" id="OLL24593.1"/>
    </source>
</evidence>
<dbReference type="InterPro" id="IPR015943">
    <property type="entry name" value="WD40/YVTN_repeat-like_dom_sf"/>
</dbReference>
<dbReference type="InterPro" id="IPR045139">
    <property type="entry name" value="Aladin"/>
</dbReference>
<dbReference type="Proteomes" id="UP000186594">
    <property type="component" value="Unassembled WGS sequence"/>
</dbReference>
<dbReference type="GO" id="GO:0006913">
    <property type="term" value="P:nucleocytoplasmic transport"/>
    <property type="evidence" value="ECO:0007669"/>
    <property type="project" value="TreeGrafter"/>
</dbReference>
<dbReference type="OrthoDB" id="10251741at2759"/>
<sequence length="445" mass="48717">MSFAHLKVPLTRTLAEIANEYSTLHLESSDLESSVDTQYSVYPVLALSRKDHKSTIPQPQPHPLYQTLADILFTPPDLFLSLTDYRIPPPPLSIAWHPRLPVIAIAQSTSASLFLYDLRTSAYLPSALTLDSITTIAFSSKNTIAAALESGIVTLSTVNLKSNLIQYPLQIILNKQSLGNLVGRINSLDFDNSARFLAIATSKSGLWIHDLLYQHSFRLCTHPTSSVHWSSGNFIAVSTKSAIFVYAYIHSGTGLAFSSPLRITLSPLRIAPPSKSPKLNQVQWHADGKTLFYTLIDQPDVRIAFLYPSSIPGETPAYIHQPSIPTPFTSSGLMTYGGPISSIALDPTAERLVVSFTTSNLLASFFIRTQSSASTTDISIPLGLIRGPDSPDNVPPVAIKFAGKFSRGAMLATVWEDSTVMFTPMYFLSPQTAFGGDRIGDRIWR</sequence>
<proteinExistence type="predicted"/>
<dbReference type="OMA" id="ISHIAWH"/>
<reference evidence="1 2" key="1">
    <citation type="submission" date="2016-04" db="EMBL/GenBank/DDBJ databases">
        <title>Evolutionary innovation and constraint leading to complex multicellularity in the Ascomycota.</title>
        <authorList>
            <person name="Cisse O."/>
            <person name="Nguyen A."/>
            <person name="Hewitt D.A."/>
            <person name="Jedd G."/>
            <person name="Stajich J.E."/>
        </authorList>
    </citation>
    <scope>NUCLEOTIDE SEQUENCE [LARGE SCALE GENOMIC DNA]</scope>
    <source>
        <strain evidence="1 2">DAH-3</strain>
    </source>
</reference>
<dbReference type="Gene3D" id="2.130.10.10">
    <property type="entry name" value="YVTN repeat-like/Quinoprotein amine dehydrogenase"/>
    <property type="match status" value="1"/>
</dbReference>
<protein>
    <submittedName>
        <fullName evidence="1">Aladin</fullName>
    </submittedName>
</protein>
<name>A0A1U7LPT1_NEOID</name>
<evidence type="ECO:0000313" key="2">
    <source>
        <dbReference type="Proteomes" id="UP000186594"/>
    </source>
</evidence>
<accession>A0A1U7LPT1</accession>
<dbReference type="PANTHER" id="PTHR14494">
    <property type="entry name" value="ALADIN/ADRACALIN/AAAS"/>
    <property type="match status" value="1"/>
</dbReference>
<dbReference type="EMBL" id="LXFE01000720">
    <property type="protein sequence ID" value="OLL24593.1"/>
    <property type="molecule type" value="Genomic_DNA"/>
</dbReference>
<dbReference type="GO" id="GO:0005643">
    <property type="term" value="C:nuclear pore"/>
    <property type="evidence" value="ECO:0007669"/>
    <property type="project" value="TreeGrafter"/>
</dbReference>
<dbReference type="InterPro" id="IPR011044">
    <property type="entry name" value="Quino_amine_DH_bsu"/>
</dbReference>
<dbReference type="AlphaFoldDB" id="A0A1U7LPT1"/>
<dbReference type="SUPFAM" id="SSF50969">
    <property type="entry name" value="YVTN repeat-like/Quinoprotein amine dehydrogenase"/>
    <property type="match status" value="1"/>
</dbReference>
<dbReference type="STRING" id="1198029.A0A1U7LPT1"/>
<gene>
    <name evidence="1" type="ORF">NEOLI_003347</name>
</gene>
<dbReference type="PANTHER" id="PTHR14494:SF0">
    <property type="entry name" value="ALADIN"/>
    <property type="match status" value="1"/>
</dbReference>
<comment type="caution">
    <text evidence="1">The sequence shown here is derived from an EMBL/GenBank/DDBJ whole genome shotgun (WGS) entry which is preliminary data.</text>
</comment>
<keyword evidence="2" id="KW-1185">Reference proteome</keyword>
<organism evidence="1 2">
    <name type="scientific">Neolecta irregularis (strain DAH-3)</name>
    <dbReference type="NCBI Taxonomy" id="1198029"/>
    <lineage>
        <taxon>Eukaryota</taxon>
        <taxon>Fungi</taxon>
        <taxon>Dikarya</taxon>
        <taxon>Ascomycota</taxon>
        <taxon>Taphrinomycotina</taxon>
        <taxon>Neolectales</taxon>
        <taxon>Neolectaceae</taxon>
        <taxon>Neolecta</taxon>
    </lineage>
</organism>